<sequence length="195" mass="22379">MGPVSTLGLLLLLVACASCASNENYGINLFKDYLRNGKEYETILNGEIPPKYLCEPSLSALQTEINQIFNLFLRVLRTGSILDFYRASPSLLLPEGGGTKRNQFWRSELLSRWAKLAQALNGCCLQVWAAGRWRRTGRLNSLTLLGIWRWFGPLQHERSSRRETWEKAKIRDQRRHRPRKLSSHGPPSRRVVPMT</sequence>
<name>A0A8S1CJ32_9INSE</name>
<comment type="caution">
    <text evidence="3">The sequence shown here is derived from an EMBL/GenBank/DDBJ whole genome shotgun (WGS) entry which is preliminary data.</text>
</comment>
<feature type="chain" id="PRO_5035835645" evidence="2">
    <location>
        <begin position="20"/>
        <end position="195"/>
    </location>
</feature>
<protein>
    <submittedName>
        <fullName evidence="3">Uncharacterized protein</fullName>
    </submittedName>
</protein>
<dbReference type="EMBL" id="CADEPI010000037">
    <property type="protein sequence ID" value="CAB3368311.1"/>
    <property type="molecule type" value="Genomic_DNA"/>
</dbReference>
<evidence type="ECO:0000256" key="2">
    <source>
        <dbReference type="SAM" id="SignalP"/>
    </source>
</evidence>
<evidence type="ECO:0000256" key="1">
    <source>
        <dbReference type="SAM" id="MobiDB-lite"/>
    </source>
</evidence>
<reference evidence="3 4" key="1">
    <citation type="submission" date="2020-04" db="EMBL/GenBank/DDBJ databases">
        <authorList>
            <person name="Alioto T."/>
            <person name="Alioto T."/>
            <person name="Gomez Garrido J."/>
        </authorList>
    </citation>
    <scope>NUCLEOTIDE SEQUENCE [LARGE SCALE GENOMIC DNA]</scope>
</reference>
<organism evidence="3 4">
    <name type="scientific">Cloeon dipterum</name>
    <dbReference type="NCBI Taxonomy" id="197152"/>
    <lineage>
        <taxon>Eukaryota</taxon>
        <taxon>Metazoa</taxon>
        <taxon>Ecdysozoa</taxon>
        <taxon>Arthropoda</taxon>
        <taxon>Hexapoda</taxon>
        <taxon>Insecta</taxon>
        <taxon>Pterygota</taxon>
        <taxon>Palaeoptera</taxon>
        <taxon>Ephemeroptera</taxon>
        <taxon>Pisciforma</taxon>
        <taxon>Baetidae</taxon>
        <taxon>Cloeon</taxon>
    </lineage>
</organism>
<feature type="region of interest" description="Disordered" evidence="1">
    <location>
        <begin position="162"/>
        <end position="195"/>
    </location>
</feature>
<evidence type="ECO:0000313" key="3">
    <source>
        <dbReference type="EMBL" id="CAB3368311.1"/>
    </source>
</evidence>
<feature type="signal peptide" evidence="2">
    <location>
        <begin position="1"/>
        <end position="19"/>
    </location>
</feature>
<dbReference type="AlphaFoldDB" id="A0A8S1CJ32"/>
<gene>
    <name evidence="3" type="ORF">CLODIP_2_CD06771</name>
</gene>
<accession>A0A8S1CJ32</accession>
<dbReference type="Proteomes" id="UP000494165">
    <property type="component" value="Unassembled WGS sequence"/>
</dbReference>
<evidence type="ECO:0000313" key="4">
    <source>
        <dbReference type="Proteomes" id="UP000494165"/>
    </source>
</evidence>
<feature type="compositionally biased region" description="Basic residues" evidence="1">
    <location>
        <begin position="172"/>
        <end position="182"/>
    </location>
</feature>
<proteinExistence type="predicted"/>
<feature type="compositionally biased region" description="Basic and acidic residues" evidence="1">
    <location>
        <begin position="162"/>
        <end position="171"/>
    </location>
</feature>
<keyword evidence="4" id="KW-1185">Reference proteome</keyword>
<keyword evidence="2" id="KW-0732">Signal</keyword>